<evidence type="ECO:0000313" key="2">
    <source>
        <dbReference type="Proteomes" id="UP000828390"/>
    </source>
</evidence>
<comment type="caution">
    <text evidence="1">The sequence shown here is derived from an EMBL/GenBank/DDBJ whole genome shotgun (WGS) entry which is preliminary data.</text>
</comment>
<organism evidence="1 2">
    <name type="scientific">Dreissena polymorpha</name>
    <name type="common">Zebra mussel</name>
    <name type="synonym">Mytilus polymorpha</name>
    <dbReference type="NCBI Taxonomy" id="45954"/>
    <lineage>
        <taxon>Eukaryota</taxon>
        <taxon>Metazoa</taxon>
        <taxon>Spiralia</taxon>
        <taxon>Lophotrochozoa</taxon>
        <taxon>Mollusca</taxon>
        <taxon>Bivalvia</taxon>
        <taxon>Autobranchia</taxon>
        <taxon>Heteroconchia</taxon>
        <taxon>Euheterodonta</taxon>
        <taxon>Imparidentia</taxon>
        <taxon>Neoheterodontei</taxon>
        <taxon>Myida</taxon>
        <taxon>Dreissenoidea</taxon>
        <taxon>Dreissenidae</taxon>
        <taxon>Dreissena</taxon>
    </lineage>
</organism>
<protein>
    <submittedName>
        <fullName evidence="1">Uncharacterized protein</fullName>
    </submittedName>
</protein>
<dbReference type="AlphaFoldDB" id="A0A9D4KAX9"/>
<accession>A0A9D4KAX9</accession>
<keyword evidence="2" id="KW-1185">Reference proteome</keyword>
<evidence type="ECO:0000313" key="1">
    <source>
        <dbReference type="EMBL" id="KAH3836437.1"/>
    </source>
</evidence>
<proteinExistence type="predicted"/>
<dbReference type="EMBL" id="JAIWYP010000004">
    <property type="protein sequence ID" value="KAH3836437.1"/>
    <property type="molecule type" value="Genomic_DNA"/>
</dbReference>
<reference evidence="1" key="2">
    <citation type="submission" date="2020-11" db="EMBL/GenBank/DDBJ databases">
        <authorList>
            <person name="McCartney M.A."/>
            <person name="Auch B."/>
            <person name="Kono T."/>
            <person name="Mallez S."/>
            <person name="Becker A."/>
            <person name="Gohl D.M."/>
            <person name="Silverstein K.A.T."/>
            <person name="Koren S."/>
            <person name="Bechman K.B."/>
            <person name="Herman A."/>
            <person name="Abrahante J.E."/>
            <person name="Garbe J."/>
        </authorList>
    </citation>
    <scope>NUCLEOTIDE SEQUENCE</scope>
    <source>
        <strain evidence="1">Duluth1</strain>
        <tissue evidence="1">Whole animal</tissue>
    </source>
</reference>
<sequence length="55" mass="5930">MGTQVLKYVCMTTDGQEVASSLCGTSQPGQEARTCDAGSCSAGWYFTEWTDRVSQ</sequence>
<gene>
    <name evidence="1" type="ORF">DPMN_109807</name>
</gene>
<name>A0A9D4KAX9_DREPO</name>
<dbReference type="Proteomes" id="UP000828390">
    <property type="component" value="Unassembled WGS sequence"/>
</dbReference>
<reference evidence="1" key="1">
    <citation type="journal article" date="2019" name="bioRxiv">
        <title>The Genome of the Zebra Mussel, Dreissena polymorpha: A Resource for Invasive Species Research.</title>
        <authorList>
            <person name="McCartney M.A."/>
            <person name="Auch B."/>
            <person name="Kono T."/>
            <person name="Mallez S."/>
            <person name="Zhang Y."/>
            <person name="Obille A."/>
            <person name="Becker A."/>
            <person name="Abrahante J.E."/>
            <person name="Garbe J."/>
            <person name="Badalamenti J.P."/>
            <person name="Herman A."/>
            <person name="Mangelson H."/>
            <person name="Liachko I."/>
            <person name="Sullivan S."/>
            <person name="Sone E.D."/>
            <person name="Koren S."/>
            <person name="Silverstein K.A.T."/>
            <person name="Beckman K.B."/>
            <person name="Gohl D.M."/>
        </authorList>
    </citation>
    <scope>NUCLEOTIDE SEQUENCE</scope>
    <source>
        <strain evidence="1">Duluth1</strain>
        <tissue evidence="1">Whole animal</tissue>
    </source>
</reference>